<name>A0A2D2DFE4_9BURK</name>
<dbReference type="AlphaFoldDB" id="A0A2D2DFE4"/>
<keyword evidence="2" id="KW-1185">Reference proteome</keyword>
<proteinExistence type="predicted"/>
<sequence>MFITAKGTFEITMQAPPSGEGAGRVSLGRMLIDKYYSGDLIGIGQGEMLSAGNPAAGSAGYVAIEHVTGTLDGMSGSFALQHAGTMHAGASHLSISIVPGSGTEGLAGIQGKFKLDIVDSKHYYELEYTMDLV</sequence>
<evidence type="ECO:0000313" key="2">
    <source>
        <dbReference type="Proteomes" id="UP000229897"/>
    </source>
</evidence>
<accession>A0A2D2DFE4</accession>
<dbReference type="RefSeq" id="WP_099873718.1">
    <property type="nucleotide sequence ID" value="NZ_CP024608.1"/>
</dbReference>
<reference evidence="1" key="1">
    <citation type="submission" date="2017-10" db="EMBL/GenBank/DDBJ databases">
        <title>Massilia psychrophilum sp. nov., a novel purple-pigmented bacterium isolated from Tianshan glacier, Xinjiang Municipality, China.</title>
        <authorList>
            <person name="Wang H."/>
        </authorList>
    </citation>
    <scope>NUCLEOTIDE SEQUENCE [LARGE SCALE GENOMIC DNA]</scope>
    <source>
        <strain evidence="1">B2</strain>
    </source>
</reference>
<dbReference type="Proteomes" id="UP000229897">
    <property type="component" value="Chromosome"/>
</dbReference>
<dbReference type="InterPro" id="IPR021607">
    <property type="entry name" value="DUF3224"/>
</dbReference>
<organism evidence="1 2">
    <name type="scientific">Massilia violaceinigra</name>
    <dbReference type="NCBI Taxonomy" id="2045208"/>
    <lineage>
        <taxon>Bacteria</taxon>
        <taxon>Pseudomonadati</taxon>
        <taxon>Pseudomonadota</taxon>
        <taxon>Betaproteobacteria</taxon>
        <taxon>Burkholderiales</taxon>
        <taxon>Oxalobacteraceae</taxon>
        <taxon>Telluria group</taxon>
        <taxon>Massilia</taxon>
    </lineage>
</organism>
<dbReference type="Pfam" id="PF11528">
    <property type="entry name" value="DUF3224"/>
    <property type="match status" value="1"/>
</dbReference>
<dbReference type="InterPro" id="IPR023159">
    <property type="entry name" value="SO1590-like_sf"/>
</dbReference>
<protein>
    <recommendedName>
        <fullName evidence="3">DUF3224 domain-containing protein</fullName>
    </recommendedName>
</protein>
<gene>
    <name evidence="1" type="ORF">CR152_03580</name>
</gene>
<dbReference type="EMBL" id="CP024608">
    <property type="protein sequence ID" value="ATQ73696.1"/>
    <property type="molecule type" value="Genomic_DNA"/>
</dbReference>
<evidence type="ECO:0000313" key="1">
    <source>
        <dbReference type="EMBL" id="ATQ73696.1"/>
    </source>
</evidence>
<dbReference type="Gene3D" id="2.40.350.10">
    <property type="entry name" value="SO1590-like"/>
    <property type="match status" value="1"/>
</dbReference>
<dbReference type="SUPFAM" id="SSF159238">
    <property type="entry name" value="SO1590-like"/>
    <property type="match status" value="1"/>
</dbReference>
<evidence type="ECO:0008006" key="3">
    <source>
        <dbReference type="Google" id="ProtNLM"/>
    </source>
</evidence>
<dbReference type="OrthoDB" id="69764at2"/>
<dbReference type="KEGG" id="mass:CR152_03580"/>